<gene>
    <name evidence="1" type="ORF">HC352_08255</name>
</gene>
<organism evidence="1 2">
    <name type="scientific">Arcanobacterium buesumense</name>
    <dbReference type="NCBI Taxonomy" id="2722751"/>
    <lineage>
        <taxon>Bacteria</taxon>
        <taxon>Bacillati</taxon>
        <taxon>Actinomycetota</taxon>
        <taxon>Actinomycetes</taxon>
        <taxon>Actinomycetales</taxon>
        <taxon>Actinomycetaceae</taxon>
        <taxon>Arcanobacterium</taxon>
    </lineage>
</organism>
<sequence>MYPLYKDIVLNEQQQQIVRDYIREVNFAIPGTTPQDYDVLPLARYIGWNFKSEDLEAFAVGLRCTKPGFEKHHTFIRMSRGQLLSIAEAPRLPVNEPVLANETLRMQRWRDSVTGPTRTGIDSYQQADGSVPGVDMDLTQLEDVLCDIEQFAQDNKTSQCEGQFDLAVDFGTLLAGRYPRLKYFQQKDRLKEDQISRLVAFEEKAMRLEETLVELKLPTLRQLQTPEKRPYRQHNS</sequence>
<reference evidence="1 2" key="1">
    <citation type="submission" date="2020-03" db="EMBL/GenBank/DDBJ databases">
        <title>Complete genome of Arcanobacterium buesumensis sp. nov. strain 2701.</title>
        <authorList>
            <person name="Borowiak M."/>
            <person name="Alssahen M."/>
            <person name="Laemmler C."/>
            <person name="Malorny B."/>
            <person name="Hassan A."/>
            <person name="Prenger-Berninghoff E."/>
            <person name="Ploetz M."/>
            <person name="Abdulmawjood A."/>
        </authorList>
    </citation>
    <scope>NUCLEOTIDE SEQUENCE [LARGE SCALE GENOMIC DNA]</scope>
    <source>
        <strain evidence="1 2">2701</strain>
    </source>
</reference>
<dbReference type="AlphaFoldDB" id="A0A6H2EN41"/>
<dbReference type="Proteomes" id="UP000502298">
    <property type="component" value="Chromosome"/>
</dbReference>
<evidence type="ECO:0000313" key="1">
    <source>
        <dbReference type="EMBL" id="QJC22493.1"/>
    </source>
</evidence>
<keyword evidence="2" id="KW-1185">Reference proteome</keyword>
<proteinExistence type="predicted"/>
<dbReference type="RefSeq" id="WP_168918415.1">
    <property type="nucleotide sequence ID" value="NZ_CP050804.1"/>
</dbReference>
<accession>A0A6H2EN41</accession>
<dbReference type="KEGG" id="arca:HC352_08255"/>
<name>A0A6H2EN41_9ACTO</name>
<evidence type="ECO:0000313" key="2">
    <source>
        <dbReference type="Proteomes" id="UP000502298"/>
    </source>
</evidence>
<protein>
    <submittedName>
        <fullName evidence="1">Uncharacterized protein</fullName>
    </submittedName>
</protein>
<dbReference type="EMBL" id="CP050804">
    <property type="protein sequence ID" value="QJC22493.1"/>
    <property type="molecule type" value="Genomic_DNA"/>
</dbReference>